<dbReference type="Proteomes" id="UP000005240">
    <property type="component" value="Unassembled WGS sequence"/>
</dbReference>
<evidence type="ECO:0000256" key="1">
    <source>
        <dbReference type="SAM" id="MobiDB-lite"/>
    </source>
</evidence>
<reference evidence="3 4" key="3">
    <citation type="journal article" date="2017" name="G3 (Bethesda)">
        <title>Comparative analysis highlights variable genome content of wheat rusts and divergence of the mating loci.</title>
        <authorList>
            <person name="Cuomo C.A."/>
            <person name="Bakkeren G."/>
            <person name="Khalil H.B."/>
            <person name="Panwar V."/>
            <person name="Joly D."/>
            <person name="Linning R."/>
            <person name="Sakthikumar S."/>
            <person name="Song X."/>
            <person name="Adiconis X."/>
            <person name="Fan L."/>
            <person name="Goldberg J.M."/>
            <person name="Levin J.Z."/>
            <person name="Young S."/>
            <person name="Zeng Q."/>
            <person name="Anikster Y."/>
            <person name="Bruce M."/>
            <person name="Wang M."/>
            <person name="Yin C."/>
            <person name="McCallum B."/>
            <person name="Szabo L.J."/>
            <person name="Hulbert S."/>
            <person name="Chen X."/>
            <person name="Fellers J.P."/>
        </authorList>
    </citation>
    <scope>NUCLEOTIDE SEQUENCE</scope>
    <source>
        <strain evidence="3">isolate 1-1 / race 1 (BBBD)</strain>
        <strain evidence="4">Isolate 1-1 / race 1 (BBBD)</strain>
    </source>
</reference>
<dbReference type="VEuPathDB" id="FungiDB:PTTG_07209"/>
<reference evidence="3" key="4">
    <citation type="submission" date="2025-05" db="UniProtKB">
        <authorList>
            <consortium name="EnsemblFungi"/>
        </authorList>
    </citation>
    <scope>IDENTIFICATION</scope>
    <source>
        <strain evidence="3">isolate 1-1 / race 1 (BBBD)</strain>
    </source>
</reference>
<keyword evidence="4" id="KW-1185">Reference proteome</keyword>
<organism evidence="2">
    <name type="scientific">Puccinia triticina (isolate 1-1 / race 1 (BBBD))</name>
    <name type="common">Brown leaf rust fungus</name>
    <dbReference type="NCBI Taxonomy" id="630390"/>
    <lineage>
        <taxon>Eukaryota</taxon>
        <taxon>Fungi</taxon>
        <taxon>Dikarya</taxon>
        <taxon>Basidiomycota</taxon>
        <taxon>Pucciniomycotina</taxon>
        <taxon>Pucciniomycetes</taxon>
        <taxon>Pucciniales</taxon>
        <taxon>Pucciniaceae</taxon>
        <taxon>Puccinia</taxon>
    </lineage>
</organism>
<evidence type="ECO:0000313" key="3">
    <source>
        <dbReference type="EnsemblFungi" id="PTTG_07209-t43_1-p1"/>
    </source>
</evidence>
<reference evidence="2" key="1">
    <citation type="submission" date="2009-11" db="EMBL/GenBank/DDBJ databases">
        <authorList>
            <consortium name="The Broad Institute Genome Sequencing Platform"/>
            <person name="Ward D."/>
            <person name="Feldgarden M."/>
            <person name="Earl A."/>
            <person name="Young S.K."/>
            <person name="Zeng Q."/>
            <person name="Koehrsen M."/>
            <person name="Alvarado L."/>
            <person name="Berlin A."/>
            <person name="Bochicchio J."/>
            <person name="Borenstein D."/>
            <person name="Chapman S.B."/>
            <person name="Chen Z."/>
            <person name="Engels R."/>
            <person name="Freedman E."/>
            <person name="Gellesch M."/>
            <person name="Goldberg J."/>
            <person name="Griggs A."/>
            <person name="Gujja S."/>
            <person name="Heilman E."/>
            <person name="Heiman D."/>
            <person name="Hepburn T."/>
            <person name="Howarth C."/>
            <person name="Jen D."/>
            <person name="Larson L."/>
            <person name="Lewis B."/>
            <person name="Mehta T."/>
            <person name="Park D."/>
            <person name="Pearson M."/>
            <person name="Roberts A."/>
            <person name="Saif S."/>
            <person name="Shea T."/>
            <person name="Shenoy N."/>
            <person name="Sisk P."/>
            <person name="Stolte C."/>
            <person name="Sykes S."/>
            <person name="Thomson T."/>
            <person name="Walk T."/>
            <person name="White J."/>
            <person name="Yandava C."/>
            <person name="Izard J."/>
            <person name="Baranova O.V."/>
            <person name="Blanton J.M."/>
            <person name="Tanner A.C."/>
            <person name="Dewhirst F.E."/>
            <person name="Haas B."/>
            <person name="Nusbaum C."/>
            <person name="Birren B."/>
        </authorList>
    </citation>
    <scope>NUCLEOTIDE SEQUENCE [LARGE SCALE GENOMIC DNA]</scope>
    <source>
        <strain evidence="2">1-1 BBBD Race 1</strain>
    </source>
</reference>
<feature type="region of interest" description="Disordered" evidence="1">
    <location>
        <begin position="1"/>
        <end position="27"/>
    </location>
</feature>
<evidence type="ECO:0000313" key="4">
    <source>
        <dbReference type="Proteomes" id="UP000005240"/>
    </source>
</evidence>
<accession>A0A180GXV8</accession>
<proteinExistence type="predicted"/>
<sequence length="194" mass="21050">MQHLVATPRGEFEKAVAPPSRGRIIQPPRRHMDHDLRHYGRDPWRCGAPTVAPLSATVLRAAPSRQRDHRLTQRPRGGPGVGPPAPPSEAAVRPSRPRDFMAVRPGGSPEATPGGHDDALSPLPQDIMAACARGSPEPTPGGHHAALRTWRAWANEMAHPDPAILKKAHREEYIFPLMTGNLHCTWPVIGGPSV</sequence>
<name>A0A180GXV8_PUCT1</name>
<dbReference type="EnsemblFungi" id="PTTG_07209-t43_1">
    <property type="protein sequence ID" value="PTTG_07209-t43_1-p1"/>
    <property type="gene ID" value="PTTG_07209"/>
</dbReference>
<dbReference type="AlphaFoldDB" id="A0A180GXV8"/>
<evidence type="ECO:0000313" key="2">
    <source>
        <dbReference type="EMBL" id="OAV97364.1"/>
    </source>
</evidence>
<gene>
    <name evidence="2" type="ORF">PTTG_07209</name>
</gene>
<reference evidence="2" key="2">
    <citation type="submission" date="2016-05" db="EMBL/GenBank/DDBJ databases">
        <title>Comparative analysis highlights variable genome content of wheat rusts and divergence of the mating loci.</title>
        <authorList>
            <person name="Cuomo C.A."/>
            <person name="Bakkeren G."/>
            <person name="Szabo L."/>
            <person name="Khalil H."/>
            <person name="Joly D."/>
            <person name="Goldberg J."/>
            <person name="Young S."/>
            <person name="Zeng Q."/>
            <person name="Fellers J."/>
        </authorList>
    </citation>
    <scope>NUCLEOTIDE SEQUENCE [LARGE SCALE GENOMIC DNA]</scope>
    <source>
        <strain evidence="2">1-1 BBBD Race 1</strain>
    </source>
</reference>
<feature type="region of interest" description="Disordered" evidence="1">
    <location>
        <begin position="59"/>
        <end position="117"/>
    </location>
</feature>
<protein>
    <submittedName>
        <fullName evidence="2 3">Uncharacterized protein</fullName>
    </submittedName>
</protein>
<dbReference type="EMBL" id="ADAS02000013">
    <property type="protein sequence ID" value="OAV97364.1"/>
    <property type="molecule type" value="Genomic_DNA"/>
</dbReference>